<dbReference type="EMBL" id="VOHS01000046">
    <property type="protein sequence ID" value="TWV94363.1"/>
    <property type="molecule type" value="Genomic_DNA"/>
</dbReference>
<dbReference type="PANTHER" id="PTHR43567:SF1">
    <property type="entry name" value="FLAVOREDOXIN"/>
    <property type="match status" value="1"/>
</dbReference>
<reference evidence="5 6" key="1">
    <citation type="submission" date="2019-08" db="EMBL/GenBank/DDBJ databases">
        <title>Whole genome sequencing of chitin degrading bacteria Chitinophaga pinensis YS16.</title>
        <authorList>
            <person name="Singh R.P."/>
            <person name="Manchanda G."/>
            <person name="Maurya I.K."/>
            <person name="Joshi N.K."/>
            <person name="Srivastava A.K."/>
        </authorList>
    </citation>
    <scope>NUCLEOTIDE SEQUENCE [LARGE SCALE GENOMIC DNA]</scope>
    <source>
        <strain evidence="5 6">YS-16</strain>
    </source>
</reference>
<dbReference type="InterPro" id="IPR052174">
    <property type="entry name" value="Flavoredoxin"/>
</dbReference>
<dbReference type="GO" id="GO:0010181">
    <property type="term" value="F:FMN binding"/>
    <property type="evidence" value="ECO:0007669"/>
    <property type="project" value="InterPro"/>
</dbReference>
<keyword evidence="2" id="KW-0285">Flavoprotein</keyword>
<keyword evidence="6" id="KW-1185">Reference proteome</keyword>
<gene>
    <name evidence="5" type="ORF">FEF09_25645</name>
</gene>
<comment type="caution">
    <text evidence="5">The sequence shown here is derived from an EMBL/GenBank/DDBJ whole genome shotgun (WGS) entry which is preliminary data.</text>
</comment>
<evidence type="ECO:0000259" key="4">
    <source>
        <dbReference type="Pfam" id="PF01613"/>
    </source>
</evidence>
<protein>
    <submittedName>
        <fullName evidence="5">Flavin reductase family protein</fullName>
    </submittedName>
</protein>
<dbReference type="GO" id="GO:0016646">
    <property type="term" value="F:oxidoreductase activity, acting on the CH-NH group of donors, NAD or NADP as acceptor"/>
    <property type="evidence" value="ECO:0007669"/>
    <property type="project" value="UniProtKB-ARBA"/>
</dbReference>
<evidence type="ECO:0000313" key="5">
    <source>
        <dbReference type="EMBL" id="TWV94363.1"/>
    </source>
</evidence>
<dbReference type="AlphaFoldDB" id="A0A5C6LMR7"/>
<evidence type="ECO:0000313" key="6">
    <source>
        <dbReference type="Proteomes" id="UP000318815"/>
    </source>
</evidence>
<dbReference type="InterPro" id="IPR002563">
    <property type="entry name" value="Flavin_Rdtase-like_dom"/>
</dbReference>
<sequence>MHLRSEPSILYFGTPVVLIGTCNENGSYNLAPMSSIFWLGWRCMLGLSAVSKTTENILRTKECVLNLPSVAQVAAVNRLARTTGSDPIPAGKLQKGYRYEPDKFETAGLTPLTADTVSAPRVSECPVQLEAILEGTYGLAQHSETQRGKILTLEMRITRVHLDENILMKGQENKVDPDKWRPLIMSFQEFYGLGDKLHPSTLAEIDESLYRTPDIAAGR</sequence>
<proteinExistence type="inferred from homology"/>
<dbReference type="Gene3D" id="2.30.110.10">
    <property type="entry name" value="Electron Transport, Fmn-binding Protein, Chain A"/>
    <property type="match status" value="1"/>
</dbReference>
<dbReference type="SUPFAM" id="SSF50475">
    <property type="entry name" value="FMN-binding split barrel"/>
    <property type="match status" value="1"/>
</dbReference>
<comment type="cofactor">
    <cofactor evidence="1">
        <name>FMN</name>
        <dbReference type="ChEBI" id="CHEBI:58210"/>
    </cofactor>
</comment>
<dbReference type="InterPro" id="IPR012349">
    <property type="entry name" value="Split_barrel_FMN-bd"/>
</dbReference>
<dbReference type="Proteomes" id="UP000318815">
    <property type="component" value="Unassembled WGS sequence"/>
</dbReference>
<feature type="domain" description="Flavin reductase like" evidence="4">
    <location>
        <begin position="12"/>
        <end position="165"/>
    </location>
</feature>
<evidence type="ECO:0000256" key="1">
    <source>
        <dbReference type="ARBA" id="ARBA00001917"/>
    </source>
</evidence>
<name>A0A5C6LMR7_9BACT</name>
<comment type="similarity">
    <text evidence="3">Belongs to the flavoredoxin family.</text>
</comment>
<evidence type="ECO:0000256" key="2">
    <source>
        <dbReference type="ARBA" id="ARBA00022630"/>
    </source>
</evidence>
<dbReference type="PANTHER" id="PTHR43567">
    <property type="entry name" value="FLAVOREDOXIN-RELATED-RELATED"/>
    <property type="match status" value="1"/>
</dbReference>
<dbReference type="RefSeq" id="WP_146307756.1">
    <property type="nucleotide sequence ID" value="NZ_VOHS01000046.1"/>
</dbReference>
<dbReference type="OrthoDB" id="9794638at2"/>
<organism evidence="5 6">
    <name type="scientific">Chitinophaga pinensis</name>
    <dbReference type="NCBI Taxonomy" id="79329"/>
    <lineage>
        <taxon>Bacteria</taxon>
        <taxon>Pseudomonadati</taxon>
        <taxon>Bacteroidota</taxon>
        <taxon>Chitinophagia</taxon>
        <taxon>Chitinophagales</taxon>
        <taxon>Chitinophagaceae</taxon>
        <taxon>Chitinophaga</taxon>
    </lineage>
</organism>
<accession>A0A5C6LMR7</accession>
<dbReference type="Pfam" id="PF01613">
    <property type="entry name" value="Flavin_Reduct"/>
    <property type="match status" value="1"/>
</dbReference>
<evidence type="ECO:0000256" key="3">
    <source>
        <dbReference type="ARBA" id="ARBA00038054"/>
    </source>
</evidence>